<keyword evidence="4" id="KW-0963">Cytoplasm</keyword>
<organism evidence="12 13">
    <name type="scientific">Cephus cinctus</name>
    <name type="common">Wheat stem sawfly</name>
    <dbReference type="NCBI Taxonomy" id="211228"/>
    <lineage>
        <taxon>Eukaryota</taxon>
        <taxon>Metazoa</taxon>
        <taxon>Ecdysozoa</taxon>
        <taxon>Arthropoda</taxon>
        <taxon>Hexapoda</taxon>
        <taxon>Insecta</taxon>
        <taxon>Pterygota</taxon>
        <taxon>Neoptera</taxon>
        <taxon>Endopterygota</taxon>
        <taxon>Hymenoptera</taxon>
        <taxon>Cephoidea</taxon>
        <taxon>Cephidae</taxon>
        <taxon>Cephus</taxon>
    </lineage>
</organism>
<evidence type="ECO:0000313" key="13">
    <source>
        <dbReference type="RefSeq" id="XP_015597894.1"/>
    </source>
</evidence>
<dbReference type="RefSeq" id="XP_015597894.1">
    <property type="nucleotide sequence ID" value="XM_015742408.2"/>
</dbReference>
<dbReference type="Pfam" id="PF15264">
    <property type="entry name" value="TSSC4"/>
    <property type="match status" value="1"/>
</dbReference>
<evidence type="ECO:0000256" key="3">
    <source>
        <dbReference type="ARBA" id="ARBA00010362"/>
    </source>
</evidence>
<dbReference type="KEGG" id="ccin:107269023"/>
<dbReference type="Proteomes" id="UP000694920">
    <property type="component" value="Unplaced"/>
</dbReference>
<feature type="compositionally biased region" description="Basic and acidic residues" evidence="11">
    <location>
        <begin position="145"/>
        <end position="163"/>
    </location>
</feature>
<dbReference type="AlphaFoldDB" id="A0AAJ7BZ28"/>
<feature type="region of interest" description="Disordered" evidence="11">
    <location>
        <begin position="216"/>
        <end position="254"/>
    </location>
</feature>
<evidence type="ECO:0000256" key="6">
    <source>
        <dbReference type="ARBA" id="ARBA00022728"/>
    </source>
</evidence>
<feature type="compositionally biased region" description="Basic and acidic residues" evidence="11">
    <location>
        <begin position="169"/>
        <end position="185"/>
    </location>
</feature>
<keyword evidence="12" id="KW-1185">Reference proteome</keyword>
<evidence type="ECO:0000256" key="2">
    <source>
        <dbReference type="ARBA" id="ARBA00004496"/>
    </source>
</evidence>
<name>A0AAJ7BZ28_CEPCN</name>
<dbReference type="GeneID" id="107269023"/>
<evidence type="ECO:0000256" key="8">
    <source>
        <dbReference type="ARBA" id="ARBA00023242"/>
    </source>
</evidence>
<evidence type="ECO:0000256" key="5">
    <source>
        <dbReference type="ARBA" id="ARBA00022664"/>
    </source>
</evidence>
<proteinExistence type="inferred from homology"/>
<protein>
    <recommendedName>
        <fullName evidence="9">U5 small nuclear ribonucleoprotein TSSC4</fullName>
    </recommendedName>
</protein>
<evidence type="ECO:0000256" key="11">
    <source>
        <dbReference type="SAM" id="MobiDB-lite"/>
    </source>
</evidence>
<comment type="similarity">
    <text evidence="3">Belongs to the TSSC4 family.</text>
</comment>
<dbReference type="InterPro" id="IPR029338">
    <property type="entry name" value="TSSC4"/>
</dbReference>
<evidence type="ECO:0000256" key="4">
    <source>
        <dbReference type="ARBA" id="ARBA00022490"/>
    </source>
</evidence>
<feature type="region of interest" description="Disordered" evidence="11">
    <location>
        <begin position="81"/>
        <end position="101"/>
    </location>
</feature>
<evidence type="ECO:0000256" key="10">
    <source>
        <dbReference type="ARBA" id="ARBA00045970"/>
    </source>
</evidence>
<evidence type="ECO:0000256" key="9">
    <source>
        <dbReference type="ARBA" id="ARBA00035304"/>
    </source>
</evidence>
<gene>
    <name evidence="13" type="primary">LOC107269023</name>
</gene>
<comment type="function">
    <text evidence="10">Protein associated with the U5 snRNP, during its maturation and its post-splicing recycling and which is required for spliceosomal tri-snRNP complex assembly in the nucleus. Has a molecular sequestering activity and transiently hinders SNRNP200 binding sites for constitutive splicing factors that intervene later during the assembly of the spliceosome and splicing. Together with its molecular sequestering activity, may also function as a molecular adapter and placeholder, coordinating the assembly of the U5 snRNP and its association with the U4/U6 di-snRNP.</text>
</comment>
<sequence>MHAKGEFRAQGVDTAFASRQKLLLEQLSRAEKECSKDKEVHRVSPKEMVIELNNLENPRAISTNGRKRKTETKQFRGKESLFKRPGAPAPRVNLRSIPDHHKNPHKWTKYSLDDVSNEDMTEHSNAQAAFSFLRELRARKEMEEDREEQMDIDHSIRSKEKVAFKTRKDRPPIEFKRPKEHESEVHGAPVIVEQEDCVTFQSSKIIMPEYVVGQKRIKQTRKKDKTPETLGIEKTLQKPKPLKLDHLEELDEEV</sequence>
<keyword evidence="7" id="KW-0508">mRNA splicing</keyword>
<feature type="region of interest" description="Disordered" evidence="11">
    <location>
        <begin position="145"/>
        <end position="187"/>
    </location>
</feature>
<dbReference type="GO" id="GO:0006397">
    <property type="term" value="P:mRNA processing"/>
    <property type="evidence" value="ECO:0007669"/>
    <property type="project" value="UniProtKB-KW"/>
</dbReference>
<reference evidence="13" key="1">
    <citation type="submission" date="2025-08" db="UniProtKB">
        <authorList>
            <consortium name="RefSeq"/>
        </authorList>
    </citation>
    <scope>IDENTIFICATION</scope>
</reference>
<dbReference type="GO" id="GO:0008380">
    <property type="term" value="P:RNA splicing"/>
    <property type="evidence" value="ECO:0007669"/>
    <property type="project" value="UniProtKB-KW"/>
</dbReference>
<evidence type="ECO:0000256" key="7">
    <source>
        <dbReference type="ARBA" id="ARBA00023187"/>
    </source>
</evidence>
<comment type="subcellular location">
    <subcellularLocation>
        <location evidence="2">Cytoplasm</location>
    </subcellularLocation>
    <subcellularLocation>
        <location evidence="1">Nucleus</location>
    </subcellularLocation>
</comment>
<dbReference type="PANTHER" id="PTHR13445:SF3">
    <property type="entry name" value="U5 SMALL NUCLEAR RIBONUCLEOPROTEIN TSSC4"/>
    <property type="match status" value="1"/>
</dbReference>
<dbReference type="GO" id="GO:0005681">
    <property type="term" value="C:spliceosomal complex"/>
    <property type="evidence" value="ECO:0007669"/>
    <property type="project" value="UniProtKB-KW"/>
</dbReference>
<keyword evidence="6" id="KW-0747">Spliceosome</keyword>
<keyword evidence="8" id="KW-0539">Nucleus</keyword>
<evidence type="ECO:0000256" key="1">
    <source>
        <dbReference type="ARBA" id="ARBA00004123"/>
    </source>
</evidence>
<evidence type="ECO:0000313" key="12">
    <source>
        <dbReference type="Proteomes" id="UP000694920"/>
    </source>
</evidence>
<dbReference type="PANTHER" id="PTHR13445">
    <property type="entry name" value="TUMOR SUPPRESSING SUBTRANSFERABLE CANDIDATE 4 TSSC4"/>
    <property type="match status" value="1"/>
</dbReference>
<keyword evidence="5" id="KW-0507">mRNA processing</keyword>
<dbReference type="GO" id="GO:0005737">
    <property type="term" value="C:cytoplasm"/>
    <property type="evidence" value="ECO:0007669"/>
    <property type="project" value="UniProtKB-SubCell"/>
</dbReference>
<accession>A0AAJ7BZ28</accession>